<proteinExistence type="predicted"/>
<dbReference type="AlphaFoldDB" id="A0AB39YS85"/>
<name>A0AB39YS85_9MICC</name>
<dbReference type="InterPro" id="IPR036641">
    <property type="entry name" value="HPT_dom_sf"/>
</dbReference>
<accession>A0AB39YS85</accession>
<evidence type="ECO:0000313" key="1">
    <source>
        <dbReference type="EMBL" id="XDV72703.1"/>
    </source>
</evidence>
<gene>
    <name evidence="1" type="ORF">ABQM86_05950</name>
</gene>
<dbReference type="RefSeq" id="WP_280627173.1">
    <property type="nucleotide sequence ID" value="NZ_CP165735.1"/>
</dbReference>
<organism evidence="1">
    <name type="scientific">Paenarthrobacter sp. AMU7</name>
    <dbReference type="NCBI Taxonomy" id="3162492"/>
    <lineage>
        <taxon>Bacteria</taxon>
        <taxon>Bacillati</taxon>
        <taxon>Actinomycetota</taxon>
        <taxon>Actinomycetes</taxon>
        <taxon>Micrococcales</taxon>
        <taxon>Micrococcaceae</taxon>
        <taxon>Paenarthrobacter</taxon>
    </lineage>
</organism>
<dbReference type="SUPFAM" id="SSF47226">
    <property type="entry name" value="Histidine-containing phosphotransfer domain, HPT domain"/>
    <property type="match status" value="1"/>
</dbReference>
<protein>
    <submittedName>
        <fullName evidence="1">Hpt domain-containing protein</fullName>
    </submittedName>
</protein>
<sequence length="126" mass="14095">MSEYDECTDSLVDRTVLTELQAELGGDHAIISAFVRNYVALLPWRVSRLHRALENLDMEDAMDAVLSLKTSSHMVGAICMNRLATELEISLRLLPNADHLNELGPQVVEIEQFVFGTITELETPIL</sequence>
<dbReference type="Gene3D" id="1.20.120.160">
    <property type="entry name" value="HPT domain"/>
    <property type="match status" value="1"/>
</dbReference>
<dbReference type="EMBL" id="CP165735">
    <property type="protein sequence ID" value="XDV72703.1"/>
    <property type="molecule type" value="Genomic_DNA"/>
</dbReference>
<dbReference type="GO" id="GO:0000160">
    <property type="term" value="P:phosphorelay signal transduction system"/>
    <property type="evidence" value="ECO:0007669"/>
    <property type="project" value="InterPro"/>
</dbReference>
<reference evidence="1" key="1">
    <citation type="submission" date="2024-07" db="EMBL/GenBank/DDBJ databases">
        <authorList>
            <person name="Li J."/>
            <person name="Wei H."/>
            <person name="Ma J."/>
        </authorList>
    </citation>
    <scope>NUCLEOTIDE SEQUENCE</scope>
    <source>
        <strain evidence="1">AMU7</strain>
    </source>
</reference>